<evidence type="ECO:0000313" key="4">
    <source>
        <dbReference type="Proteomes" id="UP001642409"/>
    </source>
</evidence>
<evidence type="ECO:0000313" key="3">
    <source>
        <dbReference type="EMBL" id="CAL6040370.1"/>
    </source>
</evidence>
<reference evidence="3 4" key="2">
    <citation type="submission" date="2024-07" db="EMBL/GenBank/DDBJ databases">
        <authorList>
            <person name="Akdeniz Z."/>
        </authorList>
    </citation>
    <scope>NUCLEOTIDE SEQUENCE [LARGE SCALE GENOMIC DNA]</scope>
</reference>
<dbReference type="Proteomes" id="UP001642409">
    <property type="component" value="Unassembled WGS sequence"/>
</dbReference>
<comment type="caution">
    <text evidence="2">The sequence shown here is derived from an EMBL/GenBank/DDBJ whole genome shotgun (WGS) entry which is preliminary data.</text>
</comment>
<keyword evidence="4" id="KW-1185">Reference proteome</keyword>
<proteinExistence type="predicted"/>
<dbReference type="InterPro" id="IPR001005">
    <property type="entry name" value="SANT/Myb"/>
</dbReference>
<protein>
    <recommendedName>
        <fullName evidence="1">Myb-like domain-containing protein</fullName>
    </recommendedName>
</protein>
<evidence type="ECO:0000313" key="2">
    <source>
        <dbReference type="EMBL" id="CAI9947468.1"/>
    </source>
</evidence>
<dbReference type="PROSITE" id="PS50090">
    <property type="entry name" value="MYB_LIKE"/>
    <property type="match status" value="1"/>
</dbReference>
<feature type="domain" description="Myb-like" evidence="1">
    <location>
        <begin position="1"/>
        <end position="53"/>
    </location>
</feature>
<reference evidence="2" key="1">
    <citation type="submission" date="2023-06" db="EMBL/GenBank/DDBJ databases">
        <authorList>
            <person name="Kurt Z."/>
        </authorList>
    </citation>
    <scope>NUCLEOTIDE SEQUENCE</scope>
</reference>
<evidence type="ECO:0000259" key="1">
    <source>
        <dbReference type="PROSITE" id="PS50090"/>
    </source>
</evidence>
<name>A0AA86PY85_9EUKA</name>
<dbReference type="AlphaFoldDB" id="A0AA86PY85"/>
<dbReference type="SUPFAM" id="SSF46689">
    <property type="entry name" value="Homeodomain-like"/>
    <property type="match status" value="1"/>
</dbReference>
<sequence>MRKVSWTTPEIERLTQLTEHSRKFDKKIYWDVVAAQIPSRTASQCKSYYANVLKKTLDVQIRQNHRWNRVEIIALWALLLTLTRIMRSFSRITFRTCQQNKSRASLFKFRINNKRCIRYSSRSSLIPCTYKSQAKRIFKCSGGFSRLLLAVRSQQTQKQIINKIMYQQVIFQLTFSRQSQ</sequence>
<accession>A0AA86PY85</accession>
<dbReference type="Gene3D" id="1.10.10.60">
    <property type="entry name" value="Homeodomain-like"/>
    <property type="match status" value="1"/>
</dbReference>
<dbReference type="SMART" id="SM00717">
    <property type="entry name" value="SANT"/>
    <property type="match status" value="1"/>
</dbReference>
<dbReference type="EMBL" id="CAXDID020000145">
    <property type="protein sequence ID" value="CAL6040370.1"/>
    <property type="molecule type" value="Genomic_DNA"/>
</dbReference>
<organism evidence="2">
    <name type="scientific">Hexamita inflata</name>
    <dbReference type="NCBI Taxonomy" id="28002"/>
    <lineage>
        <taxon>Eukaryota</taxon>
        <taxon>Metamonada</taxon>
        <taxon>Diplomonadida</taxon>
        <taxon>Hexamitidae</taxon>
        <taxon>Hexamitinae</taxon>
        <taxon>Hexamita</taxon>
    </lineage>
</organism>
<dbReference type="Pfam" id="PF00249">
    <property type="entry name" value="Myb_DNA-binding"/>
    <property type="match status" value="1"/>
</dbReference>
<dbReference type="EMBL" id="CATOUU010000776">
    <property type="protein sequence ID" value="CAI9947468.1"/>
    <property type="molecule type" value="Genomic_DNA"/>
</dbReference>
<gene>
    <name evidence="2" type="ORF">HINF_LOCUS35113</name>
    <name evidence="3" type="ORF">HINF_LOCUS38302</name>
</gene>
<dbReference type="InterPro" id="IPR009057">
    <property type="entry name" value="Homeodomain-like_sf"/>
</dbReference>
<dbReference type="CDD" id="cd00167">
    <property type="entry name" value="SANT"/>
    <property type="match status" value="1"/>
</dbReference>